<evidence type="ECO:0000313" key="2">
    <source>
        <dbReference type="EMBL" id="OGZ53265.1"/>
    </source>
</evidence>
<sequence>MHKPNRSFAKKVFAAGLAVSTALWASAGLFAFVAQAVEAHPAGTLVLSGGTVWHVSDDGTGRHGIDSLAKFQSNRFDFADVVPANSADLALPDSGLLGWGSGVLFNDGGTVYQVSGGSKHGFTSAANFTGNGFSFANVVAGSLSGVPTGANIADTTAAHLEGTFVVSGGTVWMITATGRKGVPSPGVLYSYGATFADIVSANSADLSLANEGNATFRTGALVNDSGTIWAVTATSRRGFPTGSCYTGFGFNFSTPVVGSTSGLTSGANYCAETTTTPPTTTPPTTTSTGTLSVSLASDTPAAGIVLKSSSRAPFTKVQLTASGGDVIVDSWVVERKGVAADSSFSSIDIVNLSTNATINETGKTFNTEHTANFTEDLTITSGQTKYVMLAGNIAASPGAGEQPILALKSMTLKGGSLAGSFPISGNAQTINTTITIGSATVQRGAYTNSSSTTIEVGKTAYGFFSFQVQAGSVEDVGFSQVKVYQSGTASLSADLANIKLYRDGTFLADGVASGNYVNFSFAEQLIPKGQTFQYQVKADVVSGSDRTVKLAIWRVGDVYVVGKTYSAGITPTYSGTSSANGTNATLVLTDNQFTISVGTFRIGASNSVPAQNISVGTNQTLGAFEFEVKGEPMIVTAVTLTVASSTTGATIIEDALQAVKLVDPSGKTVAGPTDLTTGSGTITVPWTDTFTVPIGLSHYKVVGNLATNGGWTSNNTITVSLQTPASAITSKGEVTGLSVTETPASNTSANTQTVKASTLTVTKNSTPTAKTIVANATNVLLGSWQMDATNSGEDIRITSIAVRASTTGKLNTLTLKKVSAPGGTVLATMSPVNSNPSDNGANSNDAAATSTFALSDPIVITKGTAIHIDLYGNVPSNVNAGEVDSYGLTDTASASNASVVAYGVSTGNRATVTLTSSDGAALTIAAAGTITVDEDASSPNSRLVTFGSTGVEVSTLRLKATNESIDITVLNTHVDDGSLTGTNSGDYTQVKKLYLKLDGTVIGNTDGYSLGAARTTLNFERGALTIPEGVTGKKLAIVADIVNIGTNEPGEGNDDILIGLGGITSLTATGNGSNTAATETFNDGTGSAIILHRSVPQVVIKTPTNKLAPSAWLHRAEIAAVGNTIGLYRLSYEFTTSTGIAITSGFVKLSTCGACAGVPDGTQLANTVTTATYLKDGVASFSFSLNGTALGKNFFQIGAGGTAVIDFWATFTDDATVDNENVSTSLLGDTATSSPNDLAGAQAAGFSSLQQGNFVWSDLHSDDTNGSGHTTKQWYNGYYVSGLGPTTTSTAVTVPQS</sequence>
<gene>
    <name evidence="2" type="ORF">A3B25_00120</name>
</gene>
<feature type="chain" id="PRO_5009583002" evidence="1">
    <location>
        <begin position="37"/>
        <end position="1297"/>
    </location>
</feature>
<protein>
    <submittedName>
        <fullName evidence="2">Uncharacterized protein</fullName>
    </submittedName>
</protein>
<organism evidence="2 3">
    <name type="scientific">Candidatus Ryanbacteria bacterium RIFCSPLOWO2_01_FULL_48_26</name>
    <dbReference type="NCBI Taxonomy" id="1802126"/>
    <lineage>
        <taxon>Bacteria</taxon>
        <taxon>Candidatus Ryaniibacteriota</taxon>
    </lineage>
</organism>
<name>A0A1G2GSS2_9BACT</name>
<dbReference type="Proteomes" id="UP000179106">
    <property type="component" value="Unassembled WGS sequence"/>
</dbReference>
<evidence type="ECO:0000313" key="3">
    <source>
        <dbReference type="Proteomes" id="UP000179106"/>
    </source>
</evidence>
<evidence type="ECO:0000256" key="1">
    <source>
        <dbReference type="SAM" id="SignalP"/>
    </source>
</evidence>
<accession>A0A1G2GSS2</accession>
<dbReference type="EMBL" id="MHNW01000024">
    <property type="protein sequence ID" value="OGZ53265.1"/>
    <property type="molecule type" value="Genomic_DNA"/>
</dbReference>
<dbReference type="STRING" id="1802126.A3B25_00120"/>
<comment type="caution">
    <text evidence="2">The sequence shown here is derived from an EMBL/GenBank/DDBJ whole genome shotgun (WGS) entry which is preliminary data.</text>
</comment>
<keyword evidence="1" id="KW-0732">Signal</keyword>
<feature type="signal peptide" evidence="1">
    <location>
        <begin position="1"/>
        <end position="36"/>
    </location>
</feature>
<proteinExistence type="predicted"/>
<reference evidence="2 3" key="1">
    <citation type="journal article" date="2016" name="Nat. Commun.">
        <title>Thousands of microbial genomes shed light on interconnected biogeochemical processes in an aquifer system.</title>
        <authorList>
            <person name="Anantharaman K."/>
            <person name="Brown C.T."/>
            <person name="Hug L.A."/>
            <person name="Sharon I."/>
            <person name="Castelle C.J."/>
            <person name="Probst A.J."/>
            <person name="Thomas B.C."/>
            <person name="Singh A."/>
            <person name="Wilkins M.J."/>
            <person name="Karaoz U."/>
            <person name="Brodie E.L."/>
            <person name="Williams K.H."/>
            <person name="Hubbard S.S."/>
            <person name="Banfield J.F."/>
        </authorList>
    </citation>
    <scope>NUCLEOTIDE SEQUENCE [LARGE SCALE GENOMIC DNA]</scope>
</reference>